<organism evidence="1 2">
    <name type="scientific">Trifolium medium</name>
    <dbReference type="NCBI Taxonomy" id="97028"/>
    <lineage>
        <taxon>Eukaryota</taxon>
        <taxon>Viridiplantae</taxon>
        <taxon>Streptophyta</taxon>
        <taxon>Embryophyta</taxon>
        <taxon>Tracheophyta</taxon>
        <taxon>Spermatophyta</taxon>
        <taxon>Magnoliopsida</taxon>
        <taxon>eudicotyledons</taxon>
        <taxon>Gunneridae</taxon>
        <taxon>Pentapetalae</taxon>
        <taxon>rosids</taxon>
        <taxon>fabids</taxon>
        <taxon>Fabales</taxon>
        <taxon>Fabaceae</taxon>
        <taxon>Papilionoideae</taxon>
        <taxon>50 kb inversion clade</taxon>
        <taxon>NPAAA clade</taxon>
        <taxon>Hologalegina</taxon>
        <taxon>IRL clade</taxon>
        <taxon>Trifolieae</taxon>
        <taxon>Trifolium</taxon>
    </lineage>
</organism>
<keyword evidence="2" id="KW-1185">Reference proteome</keyword>
<name>A0A392UQ40_9FABA</name>
<sequence length="28" mass="3110">KRVVNGGGGLSRKWWGWNAGFMLKMCGL</sequence>
<feature type="non-terminal residue" evidence="1">
    <location>
        <position position="1"/>
    </location>
</feature>
<dbReference type="Proteomes" id="UP000265520">
    <property type="component" value="Unassembled WGS sequence"/>
</dbReference>
<dbReference type="EMBL" id="LXQA010848387">
    <property type="protein sequence ID" value="MCI73875.1"/>
    <property type="molecule type" value="Genomic_DNA"/>
</dbReference>
<evidence type="ECO:0000313" key="2">
    <source>
        <dbReference type="Proteomes" id="UP000265520"/>
    </source>
</evidence>
<proteinExistence type="predicted"/>
<evidence type="ECO:0000313" key="1">
    <source>
        <dbReference type="EMBL" id="MCI73875.1"/>
    </source>
</evidence>
<protein>
    <submittedName>
        <fullName evidence="1">Uncharacterized protein</fullName>
    </submittedName>
</protein>
<reference evidence="1 2" key="1">
    <citation type="journal article" date="2018" name="Front. Plant Sci.">
        <title>Red Clover (Trifolium pratense) and Zigzag Clover (T. medium) - A Picture of Genomic Similarities and Differences.</title>
        <authorList>
            <person name="Dluhosova J."/>
            <person name="Istvanek J."/>
            <person name="Nedelnik J."/>
            <person name="Repkova J."/>
        </authorList>
    </citation>
    <scope>NUCLEOTIDE SEQUENCE [LARGE SCALE GENOMIC DNA]</scope>
    <source>
        <strain evidence="2">cv. 10/8</strain>
        <tissue evidence="1">Leaf</tissue>
    </source>
</reference>
<accession>A0A392UQ40</accession>
<comment type="caution">
    <text evidence="1">The sequence shown here is derived from an EMBL/GenBank/DDBJ whole genome shotgun (WGS) entry which is preliminary data.</text>
</comment>
<dbReference type="AlphaFoldDB" id="A0A392UQ40"/>